<evidence type="ECO:0000313" key="1">
    <source>
        <dbReference type="EMBL" id="KPP67037.1"/>
    </source>
</evidence>
<sequence>MSRKPVNLLNNTAILSLWSLRHHGDGGERGCVLPIAAWIKSETLVMAYKSINRTAPRYLQDLIICYTPTRVLRSSTSACLVVPRTKGPKA</sequence>
<accession>A0A0P7V3C5</accession>
<gene>
    <name evidence="1" type="ORF">Z043_114415</name>
</gene>
<name>A0A0P7V3C5_SCLFO</name>
<evidence type="ECO:0000313" key="2">
    <source>
        <dbReference type="Proteomes" id="UP000034805"/>
    </source>
</evidence>
<dbReference type="EMBL" id="JARO02005285">
    <property type="protein sequence ID" value="KPP67037.1"/>
    <property type="molecule type" value="Genomic_DNA"/>
</dbReference>
<reference evidence="1 2" key="1">
    <citation type="submission" date="2015-08" db="EMBL/GenBank/DDBJ databases">
        <title>The genome of the Asian arowana (Scleropages formosus).</title>
        <authorList>
            <person name="Tan M.H."/>
            <person name="Gan H.M."/>
            <person name="Croft L.J."/>
            <person name="Austin C.M."/>
        </authorList>
    </citation>
    <scope>NUCLEOTIDE SEQUENCE [LARGE SCALE GENOMIC DNA]</scope>
    <source>
        <strain evidence="1">Aro1</strain>
    </source>
</reference>
<dbReference type="AlphaFoldDB" id="A0A0P7V3C5"/>
<organism evidence="1 2">
    <name type="scientific">Scleropages formosus</name>
    <name type="common">Asian bonytongue</name>
    <name type="synonym">Osteoglossum formosum</name>
    <dbReference type="NCBI Taxonomy" id="113540"/>
    <lineage>
        <taxon>Eukaryota</taxon>
        <taxon>Metazoa</taxon>
        <taxon>Chordata</taxon>
        <taxon>Craniata</taxon>
        <taxon>Vertebrata</taxon>
        <taxon>Euteleostomi</taxon>
        <taxon>Actinopterygii</taxon>
        <taxon>Neopterygii</taxon>
        <taxon>Teleostei</taxon>
        <taxon>Osteoglossocephala</taxon>
        <taxon>Osteoglossomorpha</taxon>
        <taxon>Osteoglossiformes</taxon>
        <taxon>Osteoglossidae</taxon>
        <taxon>Scleropages</taxon>
    </lineage>
</organism>
<proteinExistence type="predicted"/>
<dbReference type="Proteomes" id="UP000034805">
    <property type="component" value="Unassembled WGS sequence"/>
</dbReference>
<protein>
    <submittedName>
        <fullName evidence="1">Uncharacterized protein</fullName>
    </submittedName>
</protein>
<comment type="caution">
    <text evidence="1">The sequence shown here is derived from an EMBL/GenBank/DDBJ whole genome shotgun (WGS) entry which is preliminary data.</text>
</comment>